<dbReference type="InterPro" id="IPR043136">
    <property type="entry name" value="B30.2/SPRY_sf"/>
</dbReference>
<evidence type="ECO:0000256" key="2">
    <source>
        <dbReference type="ARBA" id="ARBA00022699"/>
    </source>
</evidence>
<evidence type="ECO:0000259" key="4">
    <source>
        <dbReference type="PROSITE" id="PS50188"/>
    </source>
</evidence>
<dbReference type="InterPro" id="IPR003879">
    <property type="entry name" value="Butyrophylin_SPRY"/>
</dbReference>
<dbReference type="InterPro" id="IPR006574">
    <property type="entry name" value="PRY"/>
</dbReference>
<protein>
    <recommendedName>
        <fullName evidence="4">B30.2/SPRY domain-containing protein</fullName>
    </recommendedName>
</protein>
<name>A0A2D4NZ30_MICSU</name>
<evidence type="ECO:0000256" key="3">
    <source>
        <dbReference type="ARBA" id="ARBA00034460"/>
    </source>
</evidence>
<evidence type="ECO:0000313" key="5">
    <source>
        <dbReference type="EMBL" id="LAB50991.1"/>
    </source>
</evidence>
<dbReference type="AlphaFoldDB" id="A0A2D4NZ30"/>
<evidence type="ECO:0000256" key="1">
    <source>
        <dbReference type="ARBA" id="ARBA00009651"/>
    </source>
</evidence>
<accession>A0A2D4NZ30</accession>
<reference evidence="5" key="2">
    <citation type="submission" date="2017-11" db="EMBL/GenBank/DDBJ databases">
        <title>Coralsnake Venomics: Analyses of Venom Gland Transcriptomes and Proteomes of Six Brazilian Taxa.</title>
        <authorList>
            <person name="Aird S.D."/>
            <person name="Jorge da Silva N."/>
            <person name="Qiu L."/>
            <person name="Villar-Briones A."/>
            <person name="Aparecida-Saddi V."/>
            <person name="Campos-Telles M.P."/>
            <person name="Grau M."/>
            <person name="Mikheyev A.S."/>
        </authorList>
    </citation>
    <scope>NUCLEOTIDE SEQUENCE</scope>
    <source>
        <tissue evidence="5">Venom_gland</tissue>
    </source>
</reference>
<dbReference type="PRINTS" id="PR01407">
    <property type="entry name" value="BUTYPHLNCDUF"/>
</dbReference>
<dbReference type="InterPro" id="IPR013320">
    <property type="entry name" value="ConA-like_dom_sf"/>
</dbReference>
<dbReference type="InterPro" id="IPR003877">
    <property type="entry name" value="SPRY_dom"/>
</dbReference>
<sequence>MVMSLSAGFQFSLTFQQTKKVLRKLTGVSCMLLFTLCFFADRENGGKALASPPGKWQKADVTFDSNTAFKSLVVSPDKKTVKNVGVPQAVPDNPKRFTSSPCVLGSPGFQSGKHFFEVKYGSQREWAVGIARKSVKRKGYLKLVPKEWIWQKGPWWVRRLETDSDKLQKGSGKIVVFLDYNEGKVIFDLDGEVTTVKASFEGEEVVPFYYLGGGVSLTNL</sequence>
<comment type="similarity">
    <text evidence="1">Belongs to the ohanin/vespryn family.</text>
</comment>
<keyword evidence="2" id="KW-0800">Toxin</keyword>
<dbReference type="InterPro" id="IPR001870">
    <property type="entry name" value="B30.2/SPRY"/>
</dbReference>
<reference evidence="5" key="1">
    <citation type="submission" date="2017-07" db="EMBL/GenBank/DDBJ databases">
        <authorList>
            <person name="Mikheyev A."/>
            <person name="Grau M."/>
        </authorList>
    </citation>
    <scope>NUCLEOTIDE SEQUENCE</scope>
    <source>
        <tissue evidence="5">Venom_gland</tissue>
    </source>
</reference>
<dbReference type="SUPFAM" id="SSF49899">
    <property type="entry name" value="Concanavalin A-like lectins/glucanases"/>
    <property type="match status" value="1"/>
</dbReference>
<dbReference type="PROSITE" id="PS50188">
    <property type="entry name" value="B302_SPRY"/>
    <property type="match status" value="1"/>
</dbReference>
<dbReference type="Pfam" id="PF13765">
    <property type="entry name" value="PRY"/>
    <property type="match status" value="1"/>
</dbReference>
<feature type="domain" description="B30.2/SPRY" evidence="4">
    <location>
        <begin position="41"/>
        <end position="220"/>
    </location>
</feature>
<comment type="function">
    <text evidence="3">Neurotoxin that produces dose-dependent hypolocomotion and hyperalgesia in mice. May directly act on the central nervous system, as it is 6500-fold more potent when administered intracerebroventricularly than intraperitoneal.</text>
</comment>
<dbReference type="Gene3D" id="2.60.120.920">
    <property type="match status" value="1"/>
</dbReference>
<organism evidence="5">
    <name type="scientific">Micrurus surinamensis</name>
    <name type="common">Surinam coral snake</name>
    <dbReference type="NCBI Taxonomy" id="129470"/>
    <lineage>
        <taxon>Eukaryota</taxon>
        <taxon>Metazoa</taxon>
        <taxon>Chordata</taxon>
        <taxon>Craniata</taxon>
        <taxon>Vertebrata</taxon>
        <taxon>Euteleostomi</taxon>
        <taxon>Lepidosauria</taxon>
        <taxon>Squamata</taxon>
        <taxon>Bifurcata</taxon>
        <taxon>Unidentata</taxon>
        <taxon>Episquamata</taxon>
        <taxon>Toxicofera</taxon>
        <taxon>Serpentes</taxon>
        <taxon>Colubroidea</taxon>
        <taxon>Elapidae</taxon>
        <taxon>Elapinae</taxon>
        <taxon>Micrurus</taxon>
    </lineage>
</organism>
<dbReference type="EMBL" id="IACN01029091">
    <property type="protein sequence ID" value="LAB50991.1"/>
    <property type="molecule type" value="Transcribed_RNA"/>
</dbReference>
<dbReference type="PANTHER" id="PTHR24103">
    <property type="entry name" value="E3 UBIQUITIN-PROTEIN LIGASE TRIM"/>
    <property type="match status" value="1"/>
</dbReference>
<dbReference type="SMART" id="SM00589">
    <property type="entry name" value="PRY"/>
    <property type="match status" value="1"/>
</dbReference>
<keyword evidence="2" id="KW-0528">Neurotoxin</keyword>
<dbReference type="Pfam" id="PF00622">
    <property type="entry name" value="SPRY"/>
    <property type="match status" value="1"/>
</dbReference>
<dbReference type="InterPro" id="IPR050143">
    <property type="entry name" value="TRIM/RBCC"/>
</dbReference>
<proteinExistence type="inferred from homology"/>